<dbReference type="KEGG" id="srho:HH216_05470"/>
<gene>
    <name evidence="1" type="ORF">HH216_05470</name>
</gene>
<reference evidence="1 2" key="1">
    <citation type="submission" date="2020-04" db="EMBL/GenBank/DDBJ databases">
        <title>Genome sequencing of novel species.</title>
        <authorList>
            <person name="Heo J."/>
            <person name="Kim S.-J."/>
            <person name="Kim J.-S."/>
            <person name="Hong S.-B."/>
            <person name="Kwon S.-W."/>
        </authorList>
    </citation>
    <scope>NUCLEOTIDE SEQUENCE [LARGE SCALE GENOMIC DNA]</scope>
    <source>
        <strain evidence="1 2">CJU-R4</strain>
    </source>
</reference>
<evidence type="ECO:0000313" key="2">
    <source>
        <dbReference type="Proteomes" id="UP000501128"/>
    </source>
</evidence>
<evidence type="ECO:0000313" key="1">
    <source>
        <dbReference type="EMBL" id="QJD77935.1"/>
    </source>
</evidence>
<organism evidence="1 2">
    <name type="scientific">Spirosoma rhododendri</name>
    <dbReference type="NCBI Taxonomy" id="2728024"/>
    <lineage>
        <taxon>Bacteria</taxon>
        <taxon>Pseudomonadati</taxon>
        <taxon>Bacteroidota</taxon>
        <taxon>Cytophagia</taxon>
        <taxon>Cytophagales</taxon>
        <taxon>Cytophagaceae</taxon>
        <taxon>Spirosoma</taxon>
    </lineage>
</organism>
<sequence>MQKLAQQRLADAAVLLAADQPDTAFYLAGYAIECALKAAVCRTLDQNDFYQPDRTNKGSRYVQDRVFREFKTHNYSDLLVLSGLSAKFEKARTEDGQLETAWTRVRSMNWSEQVRYNLNSFSVLPVSEFVESVNTIVVWISKYW</sequence>
<proteinExistence type="predicted"/>
<evidence type="ECO:0008006" key="3">
    <source>
        <dbReference type="Google" id="ProtNLM"/>
    </source>
</evidence>
<keyword evidence="2" id="KW-1185">Reference proteome</keyword>
<dbReference type="Proteomes" id="UP000501128">
    <property type="component" value="Chromosome"/>
</dbReference>
<dbReference type="AlphaFoldDB" id="A0A7L5DIP6"/>
<name>A0A7L5DIP6_9BACT</name>
<dbReference type="RefSeq" id="WP_169549879.1">
    <property type="nucleotide sequence ID" value="NZ_CP051677.1"/>
</dbReference>
<accession>A0A7L5DIP6</accession>
<dbReference type="EMBL" id="CP051677">
    <property type="protein sequence ID" value="QJD77935.1"/>
    <property type="molecule type" value="Genomic_DNA"/>
</dbReference>
<protein>
    <recommendedName>
        <fullName evidence="3">HEPN domain-containing protein</fullName>
    </recommendedName>
</protein>